<feature type="coiled-coil region" evidence="2">
    <location>
        <begin position="633"/>
        <end position="664"/>
    </location>
</feature>
<protein>
    <recommendedName>
        <fullName evidence="4">C2H2-type domain-containing protein</fullName>
    </recommendedName>
</protein>
<evidence type="ECO:0000256" key="3">
    <source>
        <dbReference type="SAM" id="MobiDB-lite"/>
    </source>
</evidence>
<dbReference type="EMBL" id="LYXU01000001">
    <property type="protein sequence ID" value="OBS26284.1"/>
    <property type="molecule type" value="Genomic_DNA"/>
</dbReference>
<organism evidence="5 6">
    <name type="scientific">Fusarium poae</name>
    <dbReference type="NCBI Taxonomy" id="36050"/>
    <lineage>
        <taxon>Eukaryota</taxon>
        <taxon>Fungi</taxon>
        <taxon>Dikarya</taxon>
        <taxon>Ascomycota</taxon>
        <taxon>Pezizomycotina</taxon>
        <taxon>Sordariomycetes</taxon>
        <taxon>Hypocreomycetidae</taxon>
        <taxon>Hypocreales</taxon>
        <taxon>Nectriaceae</taxon>
        <taxon>Fusarium</taxon>
    </lineage>
</organism>
<sequence>MASVLDHVERSMINDEAGSTPNIAAEKDFVVEENPFAFTPGQLNKMLNPRSLEAFYRLGGIDGIENGPQTHPTTVPVIERPPTRRKIKWIWCPTVHSHDGQCHEQQDKEPPLTSIDCRHPLLYEDVRGVSPEVYIKSRHPLALEVENVHSHLIKVRAKCRELEQGRHRNNKKNSDVSSKQWDALEAINRSLLDKDHDLSIVSPSISPQLQHFRKLVYDHSLQSRNLRRFSDCLLPLLRREQDLESAQQWMEIMSLASSLVEILGKNDLVFGEEEKELLDTIDQIETILRELKLWFRRRYKSLSVTKEVTEKQSLVEVIFEYPNNIRHTCTTMPWTIRPALLILWGVCWMFIIFGGAGRPGYEELEALNPLVSPVPAVYDLDDFLDFDIPVTLSDSIVDDPNSRGYGSILDDFAFGNIEMLNDPNNALVSSQTTPRDPNFLCQDLMSRNDAQSAGILGQDSTKTSSAAGIQSSLLGEPLSTDKTCASGAAGRVDVIGSDPPATSADERFTKPKPRFRCSDCSQTFAAFFTLTRHQAESHQTPEELFLCPSPRCKRSSANFPFKRHFHLKRHLDKCKHYQQSLQQQDDQTSPRSASAPTPVSHLQYAETEQAVIADERAKRPRPDDEGSDDELLLAQVEKKYRKMEEEVRKKKDEYLNALNGLEALEKAIEVLKAPPKKS</sequence>
<comment type="caution">
    <text evidence="5">The sequence shown here is derived from an EMBL/GenBank/DDBJ whole genome shotgun (WGS) entry which is preliminary data.</text>
</comment>
<dbReference type="STRING" id="36050.A0A1B8B0L8"/>
<reference evidence="5 6" key="1">
    <citation type="submission" date="2016-06" db="EMBL/GenBank/DDBJ databases">
        <title>Living apart together: crosstalk between the core and supernumerary genomes in a fungal plant pathogen.</title>
        <authorList>
            <person name="Vanheule A."/>
            <person name="Audenaert K."/>
            <person name="Warris S."/>
            <person name="Van De Geest H."/>
            <person name="Schijlen E."/>
            <person name="Hofte M."/>
            <person name="De Saeger S."/>
            <person name="Haesaert G."/>
            <person name="Waalwijk C."/>
            <person name="Van Der Lee T."/>
        </authorList>
    </citation>
    <scope>NUCLEOTIDE SEQUENCE [LARGE SCALE GENOMIC DNA]</scope>
    <source>
        <strain evidence="5 6">2516</strain>
    </source>
</reference>
<dbReference type="GO" id="GO:0008270">
    <property type="term" value="F:zinc ion binding"/>
    <property type="evidence" value="ECO:0007669"/>
    <property type="project" value="UniProtKB-KW"/>
</dbReference>
<feature type="domain" description="C2H2-type" evidence="4">
    <location>
        <begin position="515"/>
        <end position="543"/>
    </location>
</feature>
<evidence type="ECO:0000313" key="5">
    <source>
        <dbReference type="EMBL" id="OBS26284.1"/>
    </source>
</evidence>
<evidence type="ECO:0000256" key="1">
    <source>
        <dbReference type="PROSITE-ProRule" id="PRU00042"/>
    </source>
</evidence>
<gene>
    <name evidence="5" type="ORF">FPOA_00224</name>
</gene>
<proteinExistence type="predicted"/>
<dbReference type="InterPro" id="IPR013087">
    <property type="entry name" value="Znf_C2H2_type"/>
</dbReference>
<evidence type="ECO:0000256" key="2">
    <source>
        <dbReference type="SAM" id="Coils"/>
    </source>
</evidence>
<feature type="compositionally biased region" description="Low complexity" evidence="3">
    <location>
        <begin position="578"/>
        <end position="587"/>
    </location>
</feature>
<feature type="compositionally biased region" description="Basic and acidic residues" evidence="3">
    <location>
        <begin position="613"/>
        <end position="624"/>
    </location>
</feature>
<keyword evidence="1" id="KW-0863">Zinc-finger</keyword>
<dbReference type="PROSITE" id="PS50157">
    <property type="entry name" value="ZINC_FINGER_C2H2_2"/>
    <property type="match status" value="1"/>
</dbReference>
<keyword evidence="1" id="KW-0479">Metal-binding</keyword>
<evidence type="ECO:0000259" key="4">
    <source>
        <dbReference type="PROSITE" id="PS50157"/>
    </source>
</evidence>
<dbReference type="Proteomes" id="UP000091967">
    <property type="component" value="Unassembled WGS sequence"/>
</dbReference>
<dbReference type="AlphaFoldDB" id="A0A1B8B0L8"/>
<evidence type="ECO:0000313" key="6">
    <source>
        <dbReference type="Proteomes" id="UP000091967"/>
    </source>
</evidence>
<name>A0A1B8B0L8_FUSPO</name>
<feature type="region of interest" description="Disordered" evidence="3">
    <location>
        <begin position="576"/>
        <end position="631"/>
    </location>
</feature>
<accession>A0A1B8B0L8</accession>
<keyword evidence="2" id="KW-0175">Coiled coil</keyword>
<keyword evidence="1" id="KW-0862">Zinc</keyword>
<keyword evidence="6" id="KW-1185">Reference proteome</keyword>
<dbReference type="PROSITE" id="PS00028">
    <property type="entry name" value="ZINC_FINGER_C2H2_1"/>
    <property type="match status" value="1"/>
</dbReference>